<keyword evidence="2" id="KW-1185">Reference proteome</keyword>
<comment type="caution">
    <text evidence="1">The sequence shown here is derived from an EMBL/GenBank/DDBJ whole genome shotgun (WGS) entry which is preliminary data.</text>
</comment>
<name>A0A4U0H465_9SPHI</name>
<dbReference type="Proteomes" id="UP000309872">
    <property type="component" value="Unassembled WGS sequence"/>
</dbReference>
<dbReference type="RefSeq" id="WP_136819816.1">
    <property type="nucleotide sequence ID" value="NZ_BMJX01000002.1"/>
</dbReference>
<organism evidence="1 2">
    <name type="scientific">Sphingobacterium alkalisoli</name>
    <dbReference type="NCBI Taxonomy" id="1874115"/>
    <lineage>
        <taxon>Bacteria</taxon>
        <taxon>Pseudomonadati</taxon>
        <taxon>Bacteroidota</taxon>
        <taxon>Sphingobacteriia</taxon>
        <taxon>Sphingobacteriales</taxon>
        <taxon>Sphingobacteriaceae</taxon>
        <taxon>Sphingobacterium</taxon>
    </lineage>
</organism>
<evidence type="ECO:0000313" key="2">
    <source>
        <dbReference type="Proteomes" id="UP000309872"/>
    </source>
</evidence>
<sequence length="169" mass="19276">MKKITLALVLTTWFFVSYGQDHKWAFGFYGDVHLEDPNYARSFGVQGKYDFANRHAVQAQVYGRSGLVALGGDYLFSFFDKTTNNFNLFLGAGIGEEFYIDSDNIFDTDEPTTLQPRENLFIGNGQVGLSYYFPAVGLSLYSGYKAKFTFEDESYSPSYVMLGIRYHLW</sequence>
<protein>
    <recommendedName>
        <fullName evidence="3">Outer membrane protein beta-barrel domain-containing protein</fullName>
    </recommendedName>
</protein>
<dbReference type="EMBL" id="SUKA01000002">
    <property type="protein sequence ID" value="TJY66465.1"/>
    <property type="molecule type" value="Genomic_DNA"/>
</dbReference>
<dbReference type="AlphaFoldDB" id="A0A4U0H465"/>
<evidence type="ECO:0000313" key="1">
    <source>
        <dbReference type="EMBL" id="TJY66465.1"/>
    </source>
</evidence>
<proteinExistence type="predicted"/>
<reference evidence="1 2" key="1">
    <citation type="submission" date="2019-04" db="EMBL/GenBank/DDBJ databases">
        <title>Sphingobacterium olei sp. nov., isolated from oil-contaminated soil.</title>
        <authorList>
            <person name="Liu B."/>
        </authorList>
    </citation>
    <scope>NUCLEOTIDE SEQUENCE [LARGE SCALE GENOMIC DNA]</scope>
    <source>
        <strain evidence="1 2">Y3L14</strain>
    </source>
</reference>
<dbReference type="OrthoDB" id="708141at2"/>
<evidence type="ECO:0008006" key="3">
    <source>
        <dbReference type="Google" id="ProtNLM"/>
    </source>
</evidence>
<accession>A0A4U0H465</accession>
<gene>
    <name evidence="1" type="ORF">FAZ19_05955</name>
</gene>